<evidence type="ECO:0000313" key="2">
    <source>
        <dbReference type="EMBL" id="CAJ0608439.1"/>
    </source>
</evidence>
<comment type="caution">
    <text evidence="2">The sequence shown here is derived from an EMBL/GenBank/DDBJ whole genome shotgun (WGS) entry which is preliminary data.</text>
</comment>
<dbReference type="Proteomes" id="UP001176961">
    <property type="component" value="Unassembled WGS sequence"/>
</dbReference>
<gene>
    <name evidence="2" type="ORF">CYNAS_LOCUS20422</name>
</gene>
<name>A0AA36HCT4_CYLNA</name>
<sequence length="102" mass="11685">MRYKHGDQMLSAATGSHGDADSDISLLCLARFVDSIYSFSRDQLDTSTLLKRWQPGPTSYLRDWTDRNNLLNISLSNSRKCNQHLYTPLEQCIFFLLPISTI</sequence>
<proteinExistence type="predicted"/>
<accession>A0AA36HCT4</accession>
<feature type="region of interest" description="Disordered" evidence="1">
    <location>
        <begin position="1"/>
        <end position="20"/>
    </location>
</feature>
<evidence type="ECO:0000256" key="1">
    <source>
        <dbReference type="SAM" id="MobiDB-lite"/>
    </source>
</evidence>
<keyword evidence="3" id="KW-1185">Reference proteome</keyword>
<dbReference type="AlphaFoldDB" id="A0AA36HCT4"/>
<dbReference type="EMBL" id="CATQJL010000316">
    <property type="protein sequence ID" value="CAJ0608439.1"/>
    <property type="molecule type" value="Genomic_DNA"/>
</dbReference>
<organism evidence="2 3">
    <name type="scientific">Cylicocyclus nassatus</name>
    <name type="common">Nematode worm</name>
    <dbReference type="NCBI Taxonomy" id="53992"/>
    <lineage>
        <taxon>Eukaryota</taxon>
        <taxon>Metazoa</taxon>
        <taxon>Ecdysozoa</taxon>
        <taxon>Nematoda</taxon>
        <taxon>Chromadorea</taxon>
        <taxon>Rhabditida</taxon>
        <taxon>Rhabditina</taxon>
        <taxon>Rhabditomorpha</taxon>
        <taxon>Strongyloidea</taxon>
        <taxon>Strongylidae</taxon>
        <taxon>Cylicocyclus</taxon>
    </lineage>
</organism>
<evidence type="ECO:0000313" key="3">
    <source>
        <dbReference type="Proteomes" id="UP001176961"/>
    </source>
</evidence>
<reference evidence="2" key="1">
    <citation type="submission" date="2023-07" db="EMBL/GenBank/DDBJ databases">
        <authorList>
            <consortium name="CYATHOMIX"/>
        </authorList>
    </citation>
    <scope>NUCLEOTIDE SEQUENCE</scope>
    <source>
        <strain evidence="2">N/A</strain>
    </source>
</reference>
<protein>
    <submittedName>
        <fullName evidence="2">Uncharacterized protein</fullName>
    </submittedName>
</protein>